<reference evidence="2 3" key="1">
    <citation type="submission" date="2016-11" db="EMBL/GenBank/DDBJ databases">
        <authorList>
            <person name="Jaros S."/>
            <person name="Januszkiewicz K."/>
            <person name="Wedrychowicz H."/>
        </authorList>
    </citation>
    <scope>NUCLEOTIDE SEQUENCE [LARGE SCALE GENOMIC DNA]</scope>
    <source>
        <strain evidence="2 3">DSM 9705</strain>
    </source>
</reference>
<dbReference type="AlphaFoldDB" id="A0A1M5RZ88"/>
<gene>
    <name evidence="2" type="ORF">SAMN02745124_00057</name>
</gene>
<keyword evidence="3" id="KW-1185">Reference proteome</keyword>
<dbReference type="Proteomes" id="UP000184139">
    <property type="component" value="Unassembled WGS sequence"/>
</dbReference>
<dbReference type="RefSeq" id="WP_073372836.1">
    <property type="nucleotide sequence ID" value="NZ_FQXS01000001.1"/>
</dbReference>
<dbReference type="EMBL" id="FQXS01000001">
    <property type="protein sequence ID" value="SHH31123.1"/>
    <property type="molecule type" value="Genomic_DNA"/>
</dbReference>
<dbReference type="STRING" id="1121409.SAMN02745124_00057"/>
<evidence type="ECO:0000259" key="1">
    <source>
        <dbReference type="Pfam" id="PF12680"/>
    </source>
</evidence>
<evidence type="ECO:0000313" key="3">
    <source>
        <dbReference type="Proteomes" id="UP000184139"/>
    </source>
</evidence>
<feature type="domain" description="SnoaL-like" evidence="1">
    <location>
        <begin position="9"/>
        <end position="111"/>
    </location>
</feature>
<proteinExistence type="predicted"/>
<dbReference type="InterPro" id="IPR037401">
    <property type="entry name" value="SnoaL-like"/>
</dbReference>
<name>A0A1M5RZ88_9BACT</name>
<accession>A0A1M5RZ88</accession>
<dbReference type="SUPFAM" id="SSF54427">
    <property type="entry name" value="NTF2-like"/>
    <property type="match status" value="1"/>
</dbReference>
<protein>
    <submittedName>
        <fullName evidence="2">SnoaL-like domain-containing protein</fullName>
    </submittedName>
</protein>
<dbReference type="InterPro" id="IPR032710">
    <property type="entry name" value="NTF2-like_dom_sf"/>
</dbReference>
<dbReference type="OrthoDB" id="1115105at2"/>
<evidence type="ECO:0000313" key="2">
    <source>
        <dbReference type="EMBL" id="SHH31123.1"/>
    </source>
</evidence>
<dbReference type="Pfam" id="PF12680">
    <property type="entry name" value="SnoaL_2"/>
    <property type="match status" value="1"/>
</dbReference>
<sequence length="141" mass="16555">MNRLDDFLAVYQQLTADNLDLLDTVYSRDIEFCDPAHVIHGLDALRSYFGELYRNADSVGFSFIRRHLVDDEAYLSWRMSFRHPKLARGRTIEVDGMSYLQFDEADKVRYHRDYFDLGAMLYEHLPLLGSLVKTIKRRLGT</sequence>
<organism evidence="2 3">
    <name type="scientific">Desulfofustis glycolicus DSM 9705</name>
    <dbReference type="NCBI Taxonomy" id="1121409"/>
    <lineage>
        <taxon>Bacteria</taxon>
        <taxon>Pseudomonadati</taxon>
        <taxon>Thermodesulfobacteriota</taxon>
        <taxon>Desulfobulbia</taxon>
        <taxon>Desulfobulbales</taxon>
        <taxon>Desulfocapsaceae</taxon>
        <taxon>Desulfofustis</taxon>
    </lineage>
</organism>
<dbReference type="Gene3D" id="3.10.450.50">
    <property type="match status" value="1"/>
</dbReference>